<dbReference type="Gene3D" id="2.30.110.10">
    <property type="entry name" value="Electron Transport, Fmn-binding Protein, Chain A"/>
    <property type="match status" value="1"/>
</dbReference>
<dbReference type="Proteomes" id="UP001595976">
    <property type="component" value="Unassembled WGS sequence"/>
</dbReference>
<dbReference type="RefSeq" id="WP_375797049.1">
    <property type="nucleotide sequence ID" value="NZ_JAOAOS010000023.1"/>
</dbReference>
<feature type="domain" description="Pyridoxamine 5'-phosphate oxidase N-terminal" evidence="1">
    <location>
        <begin position="37"/>
        <end position="156"/>
    </location>
</feature>
<evidence type="ECO:0000259" key="1">
    <source>
        <dbReference type="Pfam" id="PF01243"/>
    </source>
</evidence>
<accession>A0ABW0F8M2</accession>
<protein>
    <submittedName>
        <fullName evidence="2">Pyridoxamine 5'-phosphate oxidase family protein</fullName>
    </submittedName>
</protein>
<gene>
    <name evidence="2" type="ORF">ACFPK2_22520</name>
</gene>
<dbReference type="PANTHER" id="PTHR42815:SF2">
    <property type="entry name" value="FAD-BINDING, PUTATIVE (AFU_ORTHOLOGUE AFUA_6G07600)-RELATED"/>
    <property type="match status" value="1"/>
</dbReference>
<dbReference type="InterPro" id="IPR024029">
    <property type="entry name" value="Pyridox_Oxase_FMN-dep"/>
</dbReference>
<proteinExistence type="predicted"/>
<dbReference type="EMBL" id="JBHSLI010000015">
    <property type="protein sequence ID" value="MFC5295772.1"/>
    <property type="molecule type" value="Genomic_DNA"/>
</dbReference>
<evidence type="ECO:0000313" key="2">
    <source>
        <dbReference type="EMBL" id="MFC5295772.1"/>
    </source>
</evidence>
<evidence type="ECO:0000313" key="3">
    <source>
        <dbReference type="Proteomes" id="UP001595976"/>
    </source>
</evidence>
<dbReference type="InterPro" id="IPR011576">
    <property type="entry name" value="Pyridox_Oxase_N"/>
</dbReference>
<organism evidence="2 3">
    <name type="scientific">Bosea minatitlanensis</name>
    <dbReference type="NCBI Taxonomy" id="128782"/>
    <lineage>
        <taxon>Bacteria</taxon>
        <taxon>Pseudomonadati</taxon>
        <taxon>Pseudomonadota</taxon>
        <taxon>Alphaproteobacteria</taxon>
        <taxon>Hyphomicrobiales</taxon>
        <taxon>Boseaceae</taxon>
        <taxon>Bosea</taxon>
    </lineage>
</organism>
<dbReference type="SUPFAM" id="SSF50475">
    <property type="entry name" value="FMN-binding split barrel"/>
    <property type="match status" value="1"/>
</dbReference>
<comment type="caution">
    <text evidence="2">The sequence shown here is derived from an EMBL/GenBank/DDBJ whole genome shotgun (WGS) entry which is preliminary data.</text>
</comment>
<keyword evidence="3" id="KW-1185">Reference proteome</keyword>
<dbReference type="NCBIfam" id="TIGR04025">
    <property type="entry name" value="PPOX_FMN_DR2398"/>
    <property type="match status" value="1"/>
</dbReference>
<dbReference type="PANTHER" id="PTHR42815">
    <property type="entry name" value="FAD-BINDING, PUTATIVE (AFU_ORTHOLOGUE AFUA_6G07600)-RELATED"/>
    <property type="match status" value="1"/>
</dbReference>
<sequence>METGMSDHRIASLDDLARAYPSPAAPASVFKEIDHVDENYAALIAASPFFVLATVGPEGLDCSPRGDLPGFVTVRDAKTLLIPDRKGNNRLDSLKNILFDDRIGMLFLIPGCGETLRVNGRAEISCDSGLCSQFAMAGKLPASVMIVHVESVYFQCSRAVVRAELWNPERHVDKRSLPSPGTILRDITARNAAVETFDGKAYDEALPERVKATLY</sequence>
<dbReference type="Pfam" id="PF01243">
    <property type="entry name" value="PNPOx_N"/>
    <property type="match status" value="1"/>
</dbReference>
<reference evidence="3" key="1">
    <citation type="journal article" date="2019" name="Int. J. Syst. Evol. Microbiol.">
        <title>The Global Catalogue of Microorganisms (GCM) 10K type strain sequencing project: providing services to taxonomists for standard genome sequencing and annotation.</title>
        <authorList>
            <consortium name="The Broad Institute Genomics Platform"/>
            <consortium name="The Broad Institute Genome Sequencing Center for Infectious Disease"/>
            <person name="Wu L."/>
            <person name="Ma J."/>
        </authorList>
    </citation>
    <scope>NUCLEOTIDE SEQUENCE [LARGE SCALE GENOMIC DNA]</scope>
    <source>
        <strain evidence="3">CGMCC 1.15643</strain>
    </source>
</reference>
<dbReference type="InterPro" id="IPR012349">
    <property type="entry name" value="Split_barrel_FMN-bd"/>
</dbReference>
<name>A0ABW0F8M2_9HYPH</name>